<evidence type="ECO:0000256" key="4">
    <source>
        <dbReference type="SAM" id="MobiDB-lite"/>
    </source>
</evidence>
<dbReference type="InterPro" id="IPR011990">
    <property type="entry name" value="TPR-like_helical_dom_sf"/>
</dbReference>
<feature type="region of interest" description="Disordered" evidence="4">
    <location>
        <begin position="434"/>
        <end position="469"/>
    </location>
</feature>
<reference evidence="5" key="1">
    <citation type="submission" date="2022-04" db="EMBL/GenBank/DDBJ databases">
        <title>Carnegiea gigantea Genome sequencing and assembly v2.</title>
        <authorList>
            <person name="Copetti D."/>
            <person name="Sanderson M.J."/>
            <person name="Burquez A."/>
            <person name="Wojciechowski M.F."/>
        </authorList>
    </citation>
    <scope>NUCLEOTIDE SEQUENCE</scope>
    <source>
        <strain evidence="5">SGP5-SGP5p</strain>
        <tissue evidence="5">Aerial part</tissue>
    </source>
</reference>
<keyword evidence="6" id="KW-1185">Reference proteome</keyword>
<feature type="compositionally biased region" description="Basic and acidic residues" evidence="4">
    <location>
        <begin position="460"/>
        <end position="469"/>
    </location>
</feature>
<feature type="repeat" description="PPR" evidence="3">
    <location>
        <begin position="255"/>
        <end position="289"/>
    </location>
</feature>
<proteinExistence type="inferred from homology"/>
<comment type="similarity">
    <text evidence="1">Belongs to the PPR family. P subfamily.</text>
</comment>
<dbReference type="PANTHER" id="PTHR47941">
    <property type="entry name" value="PENTATRICOPEPTIDE REPEAT-CONTAINING PROTEIN 3, MITOCHONDRIAL"/>
    <property type="match status" value="1"/>
</dbReference>
<dbReference type="NCBIfam" id="TIGR00756">
    <property type="entry name" value="PPR"/>
    <property type="match status" value="7"/>
</dbReference>
<dbReference type="Proteomes" id="UP001153076">
    <property type="component" value="Unassembled WGS sequence"/>
</dbReference>
<dbReference type="SUPFAM" id="SSF81901">
    <property type="entry name" value="HCP-like"/>
    <property type="match status" value="1"/>
</dbReference>
<accession>A0A9Q1L189</accession>
<feature type="repeat" description="PPR" evidence="3">
    <location>
        <begin position="290"/>
        <end position="324"/>
    </location>
</feature>
<feature type="repeat" description="PPR" evidence="3">
    <location>
        <begin position="360"/>
        <end position="395"/>
    </location>
</feature>
<protein>
    <recommendedName>
        <fullName evidence="7">Pentatricopeptide repeat-containing protein</fullName>
    </recommendedName>
</protein>
<sequence length="469" mass="54136">MAVATLYPRSRVASAFLSRLFSLSLSHPTPPPPPPPIAPPEDVNDISRVLSDFRSPHHDIEDALAPFSSKLSTNLVEQVLKRTKNLGFAAHRFFLWAKRFPVRAFNRMVDFGLRPSSNDLDHLLYLLCKRKLVKHGQEFFDKVKQQFGPSVKTYSILIRGWGDIDDSVHARKMFDEMLQRGCVVDVPAYNSLLEALCNGGDIDEAYAMFRDMASKGLTPDANTYSIFIRSYCKRDNIHSVFRVLDRMKRYNLVPNLYTYNCIIKRLCANQKVEEAYQLLDEMIKAGVNPDTWTYNTIQAFHCDHCEVNRALRLLSRMEKENCKPDRHTYNMLLKMLIKIGRFDKVEEVWDSMPRRGFYPSVSTYAVMIHGFLKKKRKLEEACKYFETMIDEGVPPYSSTIELLRNRLLGLGFSDQIDILADKMEASSCSSIKELSKAMRGHRSQRRRRGEESSELSEEEWPFRPDSVDS</sequence>
<dbReference type="InterPro" id="IPR002885">
    <property type="entry name" value="PPR_rpt"/>
</dbReference>
<dbReference type="OrthoDB" id="185373at2759"/>
<feature type="repeat" description="PPR" evidence="3">
    <location>
        <begin position="325"/>
        <end position="359"/>
    </location>
</feature>
<dbReference type="Pfam" id="PF13041">
    <property type="entry name" value="PPR_2"/>
    <property type="match status" value="3"/>
</dbReference>
<feature type="repeat" description="PPR" evidence="3">
    <location>
        <begin position="220"/>
        <end position="254"/>
    </location>
</feature>
<evidence type="ECO:0008006" key="7">
    <source>
        <dbReference type="Google" id="ProtNLM"/>
    </source>
</evidence>
<evidence type="ECO:0000256" key="1">
    <source>
        <dbReference type="ARBA" id="ARBA00007626"/>
    </source>
</evidence>
<gene>
    <name evidence="5" type="ORF">Cgig2_014563</name>
</gene>
<organism evidence="5 6">
    <name type="scientific">Carnegiea gigantea</name>
    <dbReference type="NCBI Taxonomy" id="171969"/>
    <lineage>
        <taxon>Eukaryota</taxon>
        <taxon>Viridiplantae</taxon>
        <taxon>Streptophyta</taxon>
        <taxon>Embryophyta</taxon>
        <taxon>Tracheophyta</taxon>
        <taxon>Spermatophyta</taxon>
        <taxon>Magnoliopsida</taxon>
        <taxon>eudicotyledons</taxon>
        <taxon>Gunneridae</taxon>
        <taxon>Pentapetalae</taxon>
        <taxon>Caryophyllales</taxon>
        <taxon>Cactineae</taxon>
        <taxon>Cactaceae</taxon>
        <taxon>Cactoideae</taxon>
        <taxon>Echinocereeae</taxon>
        <taxon>Carnegiea</taxon>
    </lineage>
</organism>
<dbReference type="Pfam" id="PF01535">
    <property type="entry name" value="PPR"/>
    <property type="match status" value="1"/>
</dbReference>
<feature type="repeat" description="PPR" evidence="3">
    <location>
        <begin position="185"/>
        <end position="219"/>
    </location>
</feature>
<evidence type="ECO:0000313" key="5">
    <source>
        <dbReference type="EMBL" id="KAJ8452800.1"/>
    </source>
</evidence>
<dbReference type="EMBL" id="JAKOGI010000002">
    <property type="protein sequence ID" value="KAJ8452800.1"/>
    <property type="molecule type" value="Genomic_DNA"/>
</dbReference>
<comment type="caution">
    <text evidence="5">The sequence shown here is derived from an EMBL/GenBank/DDBJ whole genome shotgun (WGS) entry which is preliminary data.</text>
</comment>
<keyword evidence="2" id="KW-0677">Repeat</keyword>
<dbReference type="PROSITE" id="PS51375">
    <property type="entry name" value="PPR"/>
    <property type="match status" value="7"/>
</dbReference>
<evidence type="ECO:0000256" key="3">
    <source>
        <dbReference type="PROSITE-ProRule" id="PRU00708"/>
    </source>
</evidence>
<feature type="repeat" description="PPR" evidence="3">
    <location>
        <begin position="150"/>
        <end position="184"/>
    </location>
</feature>
<evidence type="ECO:0000256" key="2">
    <source>
        <dbReference type="ARBA" id="ARBA00022737"/>
    </source>
</evidence>
<evidence type="ECO:0000313" key="6">
    <source>
        <dbReference type="Proteomes" id="UP001153076"/>
    </source>
</evidence>
<name>A0A9Q1L189_9CARY</name>
<feature type="compositionally biased region" description="Basic residues" evidence="4">
    <location>
        <begin position="438"/>
        <end position="447"/>
    </location>
</feature>
<dbReference type="Gene3D" id="1.25.40.10">
    <property type="entry name" value="Tetratricopeptide repeat domain"/>
    <property type="match status" value="3"/>
</dbReference>
<dbReference type="AlphaFoldDB" id="A0A9Q1L189"/>